<evidence type="ECO:0000313" key="3">
    <source>
        <dbReference type="Proteomes" id="UP000025227"/>
    </source>
</evidence>
<protein>
    <submittedName>
        <fullName evidence="4">Uncharacterized protein</fullName>
    </submittedName>
</protein>
<proteinExistence type="predicted"/>
<feature type="compositionally biased region" description="Polar residues" evidence="1">
    <location>
        <begin position="181"/>
        <end position="190"/>
    </location>
</feature>
<feature type="compositionally biased region" description="Polar residues" evidence="1">
    <location>
        <begin position="338"/>
        <end position="347"/>
    </location>
</feature>
<dbReference type="AlphaFoldDB" id="A0A7I4YQG8"/>
<organism evidence="3 4">
    <name type="scientific">Haemonchus contortus</name>
    <name type="common">Barber pole worm</name>
    <dbReference type="NCBI Taxonomy" id="6289"/>
    <lineage>
        <taxon>Eukaryota</taxon>
        <taxon>Metazoa</taxon>
        <taxon>Ecdysozoa</taxon>
        <taxon>Nematoda</taxon>
        <taxon>Chromadorea</taxon>
        <taxon>Rhabditida</taxon>
        <taxon>Rhabditina</taxon>
        <taxon>Rhabditomorpha</taxon>
        <taxon>Strongyloidea</taxon>
        <taxon>Trichostrongylidae</taxon>
        <taxon>Haemonchus</taxon>
    </lineage>
</organism>
<feature type="compositionally biased region" description="Basic residues" evidence="1">
    <location>
        <begin position="361"/>
        <end position="381"/>
    </location>
</feature>
<dbReference type="Proteomes" id="UP000025227">
    <property type="component" value="Unplaced"/>
</dbReference>
<evidence type="ECO:0000313" key="4">
    <source>
        <dbReference type="WBParaSite" id="HCON_00131370-00001"/>
    </source>
</evidence>
<feature type="compositionally biased region" description="Low complexity" evidence="1">
    <location>
        <begin position="191"/>
        <end position="208"/>
    </location>
</feature>
<feature type="region of interest" description="Disordered" evidence="1">
    <location>
        <begin position="66"/>
        <end position="103"/>
    </location>
</feature>
<feature type="region of interest" description="Disordered" evidence="1">
    <location>
        <begin position="181"/>
        <end position="222"/>
    </location>
</feature>
<keyword evidence="3" id="KW-1185">Reference proteome</keyword>
<feature type="signal peptide" evidence="2">
    <location>
        <begin position="1"/>
        <end position="15"/>
    </location>
</feature>
<evidence type="ECO:0000256" key="1">
    <source>
        <dbReference type="SAM" id="MobiDB-lite"/>
    </source>
</evidence>
<sequence>MLLMVLCAMIPSVSSQLLQSTQQRQLWNQQAQRPNAVRGHQRATANPMRSIRLVASMLPPEGLQQQHSASVPRTPSGRWNTGFQNGRRNRSPEGNDVMSNEGSILAGNMSPDFLKELSEYLYEIIIGKYEVRQQQHNQGKGASSPSNNEVVLDYEEETRAIDARIGDLNLLAANELQFPSRSQPSAALRTQSRSPQAAQRDQQRPASRTLPRIAQQRSVPLSHPRTQILFMAQPVPTQSEAVQIPSQTLLREGRIRTATELAQERRLPMPLSPEQKRLSQPPEGTRTFPRINSEAAFSSFPRHWLMRPRPEQATQLVVQRRTTWTPLSAHTPLLTATTTSPNASMMPQNEMPAVPSATTTNRRRSARRGISRRRSMRRTYPKTRGENRVRR</sequence>
<name>A0A7I4YQG8_HAECO</name>
<reference evidence="4" key="1">
    <citation type="submission" date="2020-12" db="UniProtKB">
        <authorList>
            <consortium name="WormBaseParasite"/>
        </authorList>
    </citation>
    <scope>IDENTIFICATION</scope>
    <source>
        <strain evidence="4">MHco3</strain>
    </source>
</reference>
<feature type="chain" id="PRO_5029457407" evidence="2">
    <location>
        <begin position="16"/>
        <end position="391"/>
    </location>
</feature>
<feature type="compositionally biased region" description="Polar residues" evidence="1">
    <location>
        <begin position="66"/>
        <end position="86"/>
    </location>
</feature>
<dbReference type="WBParaSite" id="HCON_00131370-00001">
    <property type="protein sequence ID" value="HCON_00131370-00001"/>
    <property type="gene ID" value="HCON_00131370"/>
</dbReference>
<accession>A0A7I4YQG8</accession>
<evidence type="ECO:0000256" key="2">
    <source>
        <dbReference type="SAM" id="SignalP"/>
    </source>
</evidence>
<dbReference type="OrthoDB" id="5877538at2759"/>
<keyword evidence="2" id="KW-0732">Signal</keyword>
<feature type="region of interest" description="Disordered" evidence="1">
    <location>
        <begin position="338"/>
        <end position="391"/>
    </location>
</feature>